<dbReference type="PRINTS" id="PR00453">
    <property type="entry name" value="VWFADOMAIN"/>
</dbReference>
<accession>A0A2C9L0V8</accession>
<name>A0A2C9L0V8_BIOGL</name>
<evidence type="ECO:0000313" key="4">
    <source>
        <dbReference type="EnsemblMetazoa" id="BGLB025685-PA"/>
    </source>
</evidence>
<dbReference type="VEuPathDB" id="VectorBase:BGLAX_039880"/>
<sequence length="338" mass="37488">MVKIMHWSLSSVVGLYFVLSSPSIYALDYVAEKTVAYEEYPDYAAPTYEGGEIPVYDVANNPQYVDYGNVKPDYNGLDYANKEPDYTPIKDPVYGDYVYEGYEDYEDSTTPKPTTKAPTTTTKATTTTKTTTTTTTATTSRTTTQVPCTKKSKADIFFTLDSSSSIGPENWKLQRQFAAETTQAFTIGSNDVQFGTLIFNSEVFKIHDLNTFSSKSALYNAISNITYSNLSGTYTYRALRKIREDKLFSAQYGGRMTSRIVIVMTDGESTDKVKTKDEAALLKKEGVTILAVGIGNEINITELRDIASDPAKNVFIAGSYQMLNLIKNDLLTITCEKA</sequence>
<proteinExistence type="predicted"/>
<evidence type="ECO:0000256" key="2">
    <source>
        <dbReference type="SAM" id="SignalP"/>
    </source>
</evidence>
<evidence type="ECO:0000256" key="1">
    <source>
        <dbReference type="SAM" id="MobiDB-lite"/>
    </source>
</evidence>
<reference evidence="4" key="1">
    <citation type="submission" date="2020-05" db="UniProtKB">
        <authorList>
            <consortium name="EnsemblMetazoa"/>
        </authorList>
    </citation>
    <scope>IDENTIFICATION</scope>
    <source>
        <strain evidence="4">BB02</strain>
    </source>
</reference>
<dbReference type="PANTHER" id="PTHR24020:SF20">
    <property type="entry name" value="PH DOMAIN-CONTAINING PROTEIN"/>
    <property type="match status" value="1"/>
</dbReference>
<dbReference type="VEuPathDB" id="VectorBase:BGLB025685"/>
<dbReference type="InterPro" id="IPR050525">
    <property type="entry name" value="ECM_Assembly_Org"/>
</dbReference>
<evidence type="ECO:0000259" key="3">
    <source>
        <dbReference type="PROSITE" id="PS50234"/>
    </source>
</evidence>
<dbReference type="EnsemblMetazoa" id="BGLB025685-RA">
    <property type="protein sequence ID" value="BGLB025685-PA"/>
    <property type="gene ID" value="BGLB025685"/>
</dbReference>
<dbReference type="InterPro" id="IPR036465">
    <property type="entry name" value="vWFA_dom_sf"/>
</dbReference>
<dbReference type="KEGG" id="bgt:106054748"/>
<evidence type="ECO:0000313" key="5">
    <source>
        <dbReference type="Proteomes" id="UP000076420"/>
    </source>
</evidence>
<gene>
    <name evidence="4" type="primary">106054748</name>
</gene>
<feature type="region of interest" description="Disordered" evidence="1">
    <location>
        <begin position="105"/>
        <end position="135"/>
    </location>
</feature>
<dbReference type="Pfam" id="PF00092">
    <property type="entry name" value="VWA"/>
    <property type="match status" value="1"/>
</dbReference>
<dbReference type="STRING" id="6526.A0A2C9L0V8"/>
<dbReference type="CDD" id="cd01450">
    <property type="entry name" value="vWFA_subfamily_ECM"/>
    <property type="match status" value="1"/>
</dbReference>
<dbReference type="Gene3D" id="3.40.50.410">
    <property type="entry name" value="von Willebrand factor, type A domain"/>
    <property type="match status" value="1"/>
</dbReference>
<feature type="signal peptide" evidence="2">
    <location>
        <begin position="1"/>
        <end position="20"/>
    </location>
</feature>
<dbReference type="InterPro" id="IPR002035">
    <property type="entry name" value="VWF_A"/>
</dbReference>
<organism evidence="4 5">
    <name type="scientific">Biomphalaria glabrata</name>
    <name type="common">Bloodfluke planorb</name>
    <name type="synonym">Freshwater snail</name>
    <dbReference type="NCBI Taxonomy" id="6526"/>
    <lineage>
        <taxon>Eukaryota</taxon>
        <taxon>Metazoa</taxon>
        <taxon>Spiralia</taxon>
        <taxon>Lophotrochozoa</taxon>
        <taxon>Mollusca</taxon>
        <taxon>Gastropoda</taxon>
        <taxon>Heterobranchia</taxon>
        <taxon>Euthyneura</taxon>
        <taxon>Panpulmonata</taxon>
        <taxon>Hygrophila</taxon>
        <taxon>Lymnaeoidea</taxon>
        <taxon>Planorbidae</taxon>
        <taxon>Biomphalaria</taxon>
    </lineage>
</organism>
<feature type="compositionally biased region" description="Low complexity" evidence="1">
    <location>
        <begin position="110"/>
        <end position="135"/>
    </location>
</feature>
<dbReference type="PANTHER" id="PTHR24020">
    <property type="entry name" value="COLLAGEN ALPHA"/>
    <property type="match status" value="1"/>
</dbReference>
<dbReference type="Proteomes" id="UP000076420">
    <property type="component" value="Unassembled WGS sequence"/>
</dbReference>
<dbReference type="SMART" id="SM00327">
    <property type="entry name" value="VWA"/>
    <property type="match status" value="1"/>
</dbReference>
<dbReference type="OrthoDB" id="199024at2759"/>
<keyword evidence="2" id="KW-0732">Signal</keyword>
<feature type="domain" description="VWFA" evidence="3">
    <location>
        <begin position="155"/>
        <end position="330"/>
    </location>
</feature>
<feature type="chain" id="PRO_5012067368" description="VWFA domain-containing protein" evidence="2">
    <location>
        <begin position="21"/>
        <end position="338"/>
    </location>
</feature>
<dbReference type="SUPFAM" id="SSF53300">
    <property type="entry name" value="vWA-like"/>
    <property type="match status" value="1"/>
</dbReference>
<dbReference type="AlphaFoldDB" id="A0A2C9L0V8"/>
<protein>
    <recommendedName>
        <fullName evidence="3">VWFA domain-containing protein</fullName>
    </recommendedName>
</protein>
<dbReference type="PROSITE" id="PS50234">
    <property type="entry name" value="VWFA"/>
    <property type="match status" value="1"/>
</dbReference>